<dbReference type="InterPro" id="IPR003610">
    <property type="entry name" value="CBM5/12"/>
</dbReference>
<dbReference type="CDD" id="cd12214">
    <property type="entry name" value="ChiA1_BD"/>
    <property type="match status" value="1"/>
</dbReference>
<name>A0A8S5U7J9_9CAUD</name>
<dbReference type="SUPFAM" id="SSF51055">
    <property type="entry name" value="Carbohydrate binding domain"/>
    <property type="match status" value="1"/>
</dbReference>
<dbReference type="GO" id="GO:0004553">
    <property type="term" value="F:hydrolase activity, hydrolyzing O-glycosyl compounds"/>
    <property type="evidence" value="ECO:0007669"/>
    <property type="project" value="InterPro"/>
</dbReference>
<organism evidence="3">
    <name type="scientific">Podoviridae sp. ctngc57</name>
    <dbReference type="NCBI Taxonomy" id="2825275"/>
    <lineage>
        <taxon>Viruses</taxon>
        <taxon>Duplodnaviria</taxon>
        <taxon>Heunggongvirae</taxon>
        <taxon>Uroviricota</taxon>
        <taxon>Caudoviricetes</taxon>
    </lineage>
</organism>
<dbReference type="GO" id="GO:0030246">
    <property type="term" value="F:carbohydrate binding"/>
    <property type="evidence" value="ECO:0007669"/>
    <property type="project" value="InterPro"/>
</dbReference>
<keyword evidence="1" id="KW-0378">Hydrolase</keyword>
<evidence type="ECO:0000259" key="2">
    <source>
        <dbReference type="Pfam" id="PF02839"/>
    </source>
</evidence>
<accession>A0A8S5U7J9</accession>
<sequence length="151" mass="16800">MRADIMAQAQAIRASMDKAAGYLTDRQAASAPLLYPNWAAGVTVEADARMYYAATGRLYKAAQRHTTQEGWEPDKTPALWTAIDVEHAGTRDDPIPAVRGMTYTYGLYYRDGEDGKLYRCERTGAAEGDTATLQYLPHELVGHYFTEVDDQ</sequence>
<dbReference type="EMBL" id="BK016027">
    <property type="protein sequence ID" value="DAF90358.1"/>
    <property type="molecule type" value="Genomic_DNA"/>
</dbReference>
<proteinExistence type="predicted"/>
<dbReference type="GO" id="GO:0005576">
    <property type="term" value="C:extracellular region"/>
    <property type="evidence" value="ECO:0007669"/>
    <property type="project" value="InterPro"/>
</dbReference>
<dbReference type="Gene3D" id="2.10.10.90">
    <property type="match status" value="1"/>
</dbReference>
<dbReference type="GO" id="GO:0005975">
    <property type="term" value="P:carbohydrate metabolic process"/>
    <property type="evidence" value="ECO:0007669"/>
    <property type="project" value="InterPro"/>
</dbReference>
<dbReference type="Pfam" id="PF02839">
    <property type="entry name" value="CBM_5_12"/>
    <property type="match status" value="1"/>
</dbReference>
<feature type="domain" description="Chitin-binding type-3" evidence="2">
    <location>
        <begin position="38"/>
        <end position="81"/>
    </location>
</feature>
<evidence type="ECO:0000256" key="1">
    <source>
        <dbReference type="ARBA" id="ARBA00022801"/>
    </source>
</evidence>
<protein>
    <submittedName>
        <fullName evidence="3">ChiA1-BD-binding domain protein</fullName>
    </submittedName>
</protein>
<dbReference type="InterPro" id="IPR036573">
    <property type="entry name" value="CBM_sf_5/12"/>
</dbReference>
<evidence type="ECO:0000313" key="3">
    <source>
        <dbReference type="EMBL" id="DAF90358.1"/>
    </source>
</evidence>
<reference evidence="3" key="1">
    <citation type="journal article" date="2021" name="Proc. Natl. Acad. Sci. U.S.A.">
        <title>A Catalog of Tens of Thousands of Viruses from Human Metagenomes Reveals Hidden Associations with Chronic Diseases.</title>
        <authorList>
            <person name="Tisza M.J."/>
            <person name="Buck C.B."/>
        </authorList>
    </citation>
    <scope>NUCLEOTIDE SEQUENCE</scope>
    <source>
        <strain evidence="3">Ctngc57</strain>
    </source>
</reference>